<dbReference type="Pfam" id="PF23598">
    <property type="entry name" value="LRR_14"/>
    <property type="match status" value="1"/>
</dbReference>
<evidence type="ECO:0000313" key="3">
    <source>
        <dbReference type="EnsemblPlants" id="QL04p090313:mrna:CDS:2"/>
    </source>
</evidence>
<protein>
    <recommendedName>
        <fullName evidence="2">Disease resistance R13L4/SHOC-2-like LRR domain-containing protein</fullName>
    </recommendedName>
</protein>
<dbReference type="AlphaFoldDB" id="A0A7N2LK59"/>
<reference evidence="3 4" key="1">
    <citation type="journal article" date="2016" name="G3 (Bethesda)">
        <title>First Draft Assembly and Annotation of the Genome of a California Endemic Oak Quercus lobata Nee (Fagaceae).</title>
        <authorList>
            <person name="Sork V.L."/>
            <person name="Fitz-Gibbon S.T."/>
            <person name="Puiu D."/>
            <person name="Crepeau M."/>
            <person name="Gugger P.F."/>
            <person name="Sherman R."/>
            <person name="Stevens K."/>
            <person name="Langley C.H."/>
            <person name="Pellegrini M."/>
            <person name="Salzberg S.L."/>
        </authorList>
    </citation>
    <scope>NUCLEOTIDE SEQUENCE [LARGE SCALE GENOMIC DNA]</scope>
    <source>
        <strain evidence="3 4">cv. SW786</strain>
    </source>
</reference>
<dbReference type="InterPro" id="IPR055414">
    <property type="entry name" value="LRR_R13L4/SHOC2-like"/>
</dbReference>
<dbReference type="Gramene" id="QL04p090313:mrna">
    <property type="protein sequence ID" value="QL04p090313:mrna:CDS:2"/>
    <property type="gene ID" value="QL04p090313"/>
</dbReference>
<keyword evidence="4" id="KW-1185">Reference proteome</keyword>
<dbReference type="EnsemblPlants" id="QL04p090313:mrna">
    <property type="protein sequence ID" value="QL04p090313:mrna:CDS:2"/>
    <property type="gene ID" value="QL04p090313"/>
</dbReference>
<accession>A0A7N2LK59</accession>
<organism evidence="3 4">
    <name type="scientific">Quercus lobata</name>
    <name type="common">Valley oak</name>
    <dbReference type="NCBI Taxonomy" id="97700"/>
    <lineage>
        <taxon>Eukaryota</taxon>
        <taxon>Viridiplantae</taxon>
        <taxon>Streptophyta</taxon>
        <taxon>Embryophyta</taxon>
        <taxon>Tracheophyta</taxon>
        <taxon>Spermatophyta</taxon>
        <taxon>Magnoliopsida</taxon>
        <taxon>eudicotyledons</taxon>
        <taxon>Gunneridae</taxon>
        <taxon>Pentapetalae</taxon>
        <taxon>rosids</taxon>
        <taxon>fabids</taxon>
        <taxon>Fagales</taxon>
        <taxon>Fagaceae</taxon>
        <taxon>Quercus</taxon>
    </lineage>
</organism>
<dbReference type="EMBL" id="LRBV02000004">
    <property type="status" value="NOT_ANNOTATED_CDS"/>
    <property type="molecule type" value="Genomic_DNA"/>
</dbReference>
<reference evidence="3" key="2">
    <citation type="submission" date="2021-01" db="UniProtKB">
        <authorList>
            <consortium name="EnsemblPlants"/>
        </authorList>
    </citation>
    <scope>IDENTIFICATION</scope>
</reference>
<evidence type="ECO:0000313" key="4">
    <source>
        <dbReference type="Proteomes" id="UP000594261"/>
    </source>
</evidence>
<dbReference type="OMA" id="RSINCAI"/>
<dbReference type="InParanoid" id="A0A7N2LK59"/>
<name>A0A7N2LK59_QUELO</name>
<evidence type="ECO:0000256" key="1">
    <source>
        <dbReference type="ARBA" id="ARBA00022737"/>
    </source>
</evidence>
<dbReference type="Gene3D" id="3.80.10.10">
    <property type="entry name" value="Ribonuclease Inhibitor"/>
    <property type="match status" value="1"/>
</dbReference>
<keyword evidence="1" id="KW-0677">Repeat</keyword>
<evidence type="ECO:0000259" key="2">
    <source>
        <dbReference type="Pfam" id="PF23598"/>
    </source>
</evidence>
<proteinExistence type="predicted"/>
<dbReference type="Proteomes" id="UP000594261">
    <property type="component" value="Chromosome 4"/>
</dbReference>
<feature type="domain" description="Disease resistance R13L4/SHOC-2-like LRR" evidence="2">
    <location>
        <begin position="3"/>
        <end position="136"/>
    </location>
</feature>
<dbReference type="SUPFAM" id="SSF52058">
    <property type="entry name" value="L domain-like"/>
    <property type="match status" value="1"/>
</dbReference>
<dbReference type="InterPro" id="IPR032675">
    <property type="entry name" value="LRR_dom_sf"/>
</dbReference>
<sequence length="163" mass="18594">MVNLCSLYVNSASKEEYLDLNYVTNSPQLINSLIPGGRLEEIPAWICKLNSLSKIELKWSKLQNSPLEALQALPSLKELHLYDAYTGTVMEFGAECFLELKMLEIEQCNRLNKVVIRERALPKLQKLTIKKCDSLVMVHVTKNLLSQLEEVLVPQHLISIIKE</sequence>